<dbReference type="GO" id="GO:0051539">
    <property type="term" value="F:4 iron, 4 sulfur cluster binding"/>
    <property type="evidence" value="ECO:0007669"/>
    <property type="project" value="UniProtKB-KW"/>
</dbReference>
<dbReference type="PROSITE" id="PS00198">
    <property type="entry name" value="4FE4S_FER_1"/>
    <property type="match status" value="1"/>
</dbReference>
<keyword evidence="4" id="KW-0408">Iron</keyword>
<evidence type="ECO:0000256" key="3">
    <source>
        <dbReference type="ARBA" id="ARBA00022723"/>
    </source>
</evidence>
<dbReference type="InterPro" id="IPR021039">
    <property type="entry name" value="Fe-S-bd_prot_LdpA_C"/>
</dbReference>
<dbReference type="RefSeq" id="WP_149979573.1">
    <property type="nucleotide sequence ID" value="NZ_BHVO01000084.1"/>
</dbReference>
<protein>
    <recommendedName>
        <fullName evidence="6">4Fe-4S ferredoxin-type domain-containing protein</fullName>
    </recommendedName>
</protein>
<keyword evidence="5" id="KW-0411">Iron-sulfur</keyword>
<evidence type="ECO:0000256" key="1">
    <source>
        <dbReference type="ARBA" id="ARBA00001966"/>
    </source>
</evidence>
<dbReference type="InterPro" id="IPR050157">
    <property type="entry name" value="PSI_iron-sulfur_center"/>
</dbReference>
<dbReference type="SUPFAM" id="SSF54862">
    <property type="entry name" value="4Fe-4S ferredoxins"/>
    <property type="match status" value="1"/>
</dbReference>
<reference evidence="7 8" key="1">
    <citation type="submission" date="2018-09" db="EMBL/GenBank/DDBJ databases">
        <title>Evolutionary history of phycoerythrin pigmentation in the water bloom-forming cyanobacterium Microcystis aeruginosa.</title>
        <authorList>
            <person name="Tanabe Y."/>
            <person name="Tanabe Y."/>
            <person name="Yamaguchi H."/>
        </authorList>
    </citation>
    <scope>NUCLEOTIDE SEQUENCE [LARGE SCALE GENOMIC DNA]</scope>
    <source>
        <strain evidence="7 8">NIES-2519</strain>
    </source>
</reference>
<dbReference type="PROSITE" id="PS51379">
    <property type="entry name" value="4FE4S_FER_2"/>
    <property type="match status" value="1"/>
</dbReference>
<sequence>MLDKNSPPLQSLVAGHWFKLICGASYQDLPTIRNLALAYTIAGADCIDVAADRSVILAAREGMETAAKIAGFPPNQRPWLMVSLNDGEDPHFRKAVFNPQICPVDCPRPCEKICPAYAIDRGGVIEQRCYGCGRCLPVCPEQIIETRSRVCQPAEIIPLIIEMGVDAIEIHTQVGHGEEFARLWQAIAPLTKNLKILAISCQDHEYIINYLHYLQETISPLSCPLIWQTDGRPMSGDIGKGTTHPAINMAKKVLSSNLAGFVQLAGGTNDHTVTKLEQLGLREKIAGIAYGSYARSLILPILEHLDQPNLENDPQAYQEALKAASMGVAQLKAEPWSTNYNIFLIDN</sequence>
<dbReference type="NCBIfam" id="NF045992">
    <property type="entry name" value="CircClkLdpA"/>
    <property type="match status" value="1"/>
</dbReference>
<dbReference type="PANTHER" id="PTHR24960:SF79">
    <property type="entry name" value="PHOTOSYSTEM I IRON-SULFUR CENTER"/>
    <property type="match status" value="1"/>
</dbReference>
<evidence type="ECO:0000313" key="7">
    <source>
        <dbReference type="EMBL" id="GCA72133.1"/>
    </source>
</evidence>
<name>A0A5A5R6R5_MICAE</name>
<dbReference type="Pfam" id="PF12617">
    <property type="entry name" value="LdpA_C"/>
    <property type="match status" value="1"/>
</dbReference>
<accession>A0A5A5R6R5</accession>
<evidence type="ECO:0000256" key="5">
    <source>
        <dbReference type="ARBA" id="ARBA00023014"/>
    </source>
</evidence>
<dbReference type="InterPro" id="IPR017896">
    <property type="entry name" value="4Fe4S_Fe-S-bd"/>
</dbReference>
<evidence type="ECO:0000313" key="8">
    <source>
        <dbReference type="Proteomes" id="UP000323569"/>
    </source>
</evidence>
<proteinExistence type="predicted"/>
<dbReference type="GO" id="GO:0046872">
    <property type="term" value="F:metal ion binding"/>
    <property type="evidence" value="ECO:0007669"/>
    <property type="project" value="UniProtKB-KW"/>
</dbReference>
<comment type="caution">
    <text evidence="7">The sequence shown here is derived from an EMBL/GenBank/DDBJ whole genome shotgun (WGS) entry which is preliminary data.</text>
</comment>
<evidence type="ECO:0000259" key="6">
    <source>
        <dbReference type="PROSITE" id="PS51379"/>
    </source>
</evidence>
<gene>
    <name evidence="7" type="ORF">MiYa_03681</name>
</gene>
<feature type="domain" description="4Fe-4S ferredoxin-type" evidence="6">
    <location>
        <begin position="120"/>
        <end position="149"/>
    </location>
</feature>
<dbReference type="PANTHER" id="PTHR24960">
    <property type="entry name" value="PHOTOSYSTEM I IRON-SULFUR CENTER-RELATED"/>
    <property type="match status" value="1"/>
</dbReference>
<evidence type="ECO:0000256" key="2">
    <source>
        <dbReference type="ARBA" id="ARBA00022485"/>
    </source>
</evidence>
<keyword evidence="3" id="KW-0479">Metal-binding</keyword>
<dbReference type="EMBL" id="BHVO01000084">
    <property type="protein sequence ID" value="GCA72133.1"/>
    <property type="molecule type" value="Genomic_DNA"/>
</dbReference>
<dbReference type="InterPro" id="IPR017900">
    <property type="entry name" value="4Fe4S_Fe_S_CS"/>
</dbReference>
<dbReference type="Proteomes" id="UP000323569">
    <property type="component" value="Unassembled WGS sequence"/>
</dbReference>
<organism evidence="7 8">
    <name type="scientific">Microcystis aeruginosa NIES-2519</name>
    <dbReference type="NCBI Taxonomy" id="2303981"/>
    <lineage>
        <taxon>Bacteria</taxon>
        <taxon>Bacillati</taxon>
        <taxon>Cyanobacteriota</taxon>
        <taxon>Cyanophyceae</taxon>
        <taxon>Oscillatoriophycideae</taxon>
        <taxon>Chroococcales</taxon>
        <taxon>Microcystaceae</taxon>
        <taxon>Microcystis</taxon>
    </lineage>
</organism>
<dbReference type="InterPro" id="IPR057431">
    <property type="entry name" value="LdpA_Fe-S-bd"/>
</dbReference>
<dbReference type="AlphaFoldDB" id="A0A5A5R6R5"/>
<keyword evidence="2" id="KW-0004">4Fe-4S</keyword>
<evidence type="ECO:0000256" key="4">
    <source>
        <dbReference type="ARBA" id="ARBA00023004"/>
    </source>
</evidence>
<comment type="cofactor">
    <cofactor evidence="1">
        <name>[4Fe-4S] cluster</name>
        <dbReference type="ChEBI" id="CHEBI:49883"/>
    </cofactor>
</comment>
<dbReference type="Pfam" id="PF25160">
    <property type="entry name" value="LdpA_Fe-S-bd"/>
    <property type="match status" value="1"/>
</dbReference>